<dbReference type="NCBIfam" id="TIGR01549">
    <property type="entry name" value="HAD-SF-IA-v1"/>
    <property type="match status" value="1"/>
</dbReference>
<evidence type="ECO:0000256" key="3">
    <source>
        <dbReference type="ARBA" id="ARBA00006171"/>
    </source>
</evidence>
<dbReference type="InterPro" id="IPR041492">
    <property type="entry name" value="HAD_2"/>
</dbReference>
<evidence type="ECO:0000256" key="1">
    <source>
        <dbReference type="ARBA" id="ARBA00000830"/>
    </source>
</evidence>
<dbReference type="GO" id="GO:0005829">
    <property type="term" value="C:cytosol"/>
    <property type="evidence" value="ECO:0007669"/>
    <property type="project" value="TreeGrafter"/>
</dbReference>
<comment type="caution">
    <text evidence="5">The sequence shown here is derived from an EMBL/GenBank/DDBJ whole genome shotgun (WGS) entry which is preliminary data.</text>
</comment>
<comment type="pathway">
    <text evidence="2">Organic acid metabolism; glycolate biosynthesis; glycolate from 2-phosphoglycolate: step 1/1.</text>
</comment>
<dbReference type="InterPro" id="IPR006439">
    <property type="entry name" value="HAD-SF_hydro_IA"/>
</dbReference>
<evidence type="ECO:0000256" key="4">
    <source>
        <dbReference type="ARBA" id="ARBA00013078"/>
    </source>
</evidence>
<dbReference type="EC" id="3.1.3.18" evidence="4"/>
<dbReference type="Gene3D" id="1.10.150.240">
    <property type="entry name" value="Putative phosphatase, domain 2"/>
    <property type="match status" value="1"/>
</dbReference>
<dbReference type="Pfam" id="PF13419">
    <property type="entry name" value="HAD_2"/>
    <property type="match status" value="1"/>
</dbReference>
<dbReference type="RefSeq" id="WP_069319637.1">
    <property type="nucleotide sequence ID" value="NZ_MDDS01000013.1"/>
</dbReference>
<comment type="similarity">
    <text evidence="3">Belongs to the HAD-like hydrolase superfamily. CbbY/CbbZ/Gph/YieH family.</text>
</comment>
<dbReference type="SUPFAM" id="SSF56784">
    <property type="entry name" value="HAD-like"/>
    <property type="match status" value="1"/>
</dbReference>
<dbReference type="OrthoDB" id="9793014at2"/>
<dbReference type="GO" id="GO:0008967">
    <property type="term" value="F:phosphoglycolate phosphatase activity"/>
    <property type="evidence" value="ECO:0007669"/>
    <property type="project" value="UniProtKB-EC"/>
</dbReference>
<comment type="catalytic activity">
    <reaction evidence="1">
        <text>2-phosphoglycolate + H2O = glycolate + phosphate</text>
        <dbReference type="Rhea" id="RHEA:14369"/>
        <dbReference type="ChEBI" id="CHEBI:15377"/>
        <dbReference type="ChEBI" id="CHEBI:29805"/>
        <dbReference type="ChEBI" id="CHEBI:43474"/>
        <dbReference type="ChEBI" id="CHEBI:58033"/>
        <dbReference type="EC" id="3.1.3.18"/>
    </reaction>
</comment>
<dbReference type="SFLD" id="SFLDG01129">
    <property type="entry name" value="C1.5:_HAD__Beta-PGM__Phosphata"/>
    <property type="match status" value="1"/>
</dbReference>
<dbReference type="InterPro" id="IPR023214">
    <property type="entry name" value="HAD_sf"/>
</dbReference>
<dbReference type="EMBL" id="MDDS01000013">
    <property type="protein sequence ID" value="ODP38548.1"/>
    <property type="molecule type" value="Genomic_DNA"/>
</dbReference>
<dbReference type="InterPro" id="IPR050155">
    <property type="entry name" value="HAD-like_hydrolase_sf"/>
</dbReference>
<evidence type="ECO:0000256" key="2">
    <source>
        <dbReference type="ARBA" id="ARBA00004818"/>
    </source>
</evidence>
<evidence type="ECO:0000313" key="5">
    <source>
        <dbReference type="EMBL" id="ODP38548.1"/>
    </source>
</evidence>
<dbReference type="Gene3D" id="3.40.50.1000">
    <property type="entry name" value="HAD superfamily/HAD-like"/>
    <property type="match status" value="1"/>
</dbReference>
<dbReference type="GO" id="GO:0006281">
    <property type="term" value="P:DNA repair"/>
    <property type="evidence" value="ECO:0007669"/>
    <property type="project" value="TreeGrafter"/>
</dbReference>
<dbReference type="InterPro" id="IPR036412">
    <property type="entry name" value="HAD-like_sf"/>
</dbReference>
<gene>
    <name evidence="5" type="ORF">BFL28_00415</name>
</gene>
<protein>
    <recommendedName>
        <fullName evidence="4">phosphoglycolate phosphatase</fullName>
        <ecNumber evidence="4">3.1.3.18</ecNumber>
    </recommendedName>
</protein>
<keyword evidence="6" id="KW-1185">Reference proteome</keyword>
<dbReference type="InterPro" id="IPR023198">
    <property type="entry name" value="PGP-like_dom2"/>
</dbReference>
<dbReference type="SFLD" id="SFLDS00003">
    <property type="entry name" value="Haloacid_Dehalogenase"/>
    <property type="match status" value="1"/>
</dbReference>
<dbReference type="PANTHER" id="PTHR43434:SF1">
    <property type="entry name" value="PHOSPHOGLYCOLATE PHOSPHATASE"/>
    <property type="match status" value="1"/>
</dbReference>
<dbReference type="STRING" id="1888892.BFL28_00415"/>
<dbReference type="SFLD" id="SFLDG01135">
    <property type="entry name" value="C1.5.6:_HAD__Beta-PGM__Phospha"/>
    <property type="match status" value="1"/>
</dbReference>
<name>A0A1E3LXT0_9SPHN</name>
<sequence>MDRFPFDIVGFDLDGTLLDTSGDLLAATNHALGLAGRPLLGPERIKTMIGGGAKNMLKQGLTESGGYDEAVMARVYPELLAFYGENLANHSRPFEGALETLDELDRRGTRVAVVTNKFERFAVRLLRELGLDHRFAAIIGGDTMGRGNSKPSPAPIHEMIARCRALGSGGRAAFVGDSIYDILSARNAGIPSVAVSFGFLMQPVEELGADAVIDSYAQLIPTLSRLGGAI</sequence>
<evidence type="ECO:0000313" key="6">
    <source>
        <dbReference type="Proteomes" id="UP000094487"/>
    </source>
</evidence>
<reference evidence="5 6" key="1">
    <citation type="submission" date="2016-08" db="EMBL/GenBank/DDBJ databases">
        <title>Draft genome of the agarase producing Sphingomonas sp. MCT13.</title>
        <authorList>
            <person name="D'Andrea M.M."/>
            <person name="Rossolini G.M."/>
            <person name="Thaller M.C."/>
        </authorList>
    </citation>
    <scope>NUCLEOTIDE SEQUENCE [LARGE SCALE GENOMIC DNA]</scope>
    <source>
        <strain evidence="5 6">MCT13</strain>
    </source>
</reference>
<accession>A0A1E3LXT0</accession>
<dbReference type="Proteomes" id="UP000094487">
    <property type="component" value="Unassembled WGS sequence"/>
</dbReference>
<dbReference type="AlphaFoldDB" id="A0A1E3LXT0"/>
<organism evidence="5 6">
    <name type="scientific">Sphingomonas turrisvirgatae</name>
    <dbReference type="NCBI Taxonomy" id="1888892"/>
    <lineage>
        <taxon>Bacteria</taxon>
        <taxon>Pseudomonadati</taxon>
        <taxon>Pseudomonadota</taxon>
        <taxon>Alphaproteobacteria</taxon>
        <taxon>Sphingomonadales</taxon>
        <taxon>Sphingomonadaceae</taxon>
        <taxon>Sphingomonas</taxon>
    </lineage>
</organism>
<dbReference type="PANTHER" id="PTHR43434">
    <property type="entry name" value="PHOSPHOGLYCOLATE PHOSPHATASE"/>
    <property type="match status" value="1"/>
</dbReference>
<proteinExistence type="inferred from homology"/>